<dbReference type="GO" id="GO:0005634">
    <property type="term" value="C:nucleus"/>
    <property type="evidence" value="ECO:0007669"/>
    <property type="project" value="TreeGrafter"/>
</dbReference>
<evidence type="ECO:0000313" key="2">
    <source>
        <dbReference type="Proteomes" id="UP000269221"/>
    </source>
</evidence>
<keyword evidence="2" id="KW-1185">Reference proteome</keyword>
<name>A0A3M0LS16_HIRRU</name>
<gene>
    <name evidence="1" type="ORF">DUI87_02676</name>
</gene>
<accession>A0A3M0LS16</accession>
<dbReference type="OrthoDB" id="203754at2759"/>
<dbReference type="EMBL" id="QRBI01000093">
    <property type="protein sequence ID" value="RMC21807.1"/>
    <property type="molecule type" value="Genomic_DNA"/>
</dbReference>
<reference evidence="1 2" key="1">
    <citation type="submission" date="2018-07" db="EMBL/GenBank/DDBJ databases">
        <title>A high quality draft genome assembly of the barn swallow (H. rustica rustica).</title>
        <authorList>
            <person name="Formenti G."/>
            <person name="Chiara M."/>
            <person name="Poveda L."/>
            <person name="Francoijs K.-J."/>
            <person name="Bonisoli-Alquati A."/>
            <person name="Canova L."/>
            <person name="Gianfranceschi L."/>
            <person name="Horner D.S."/>
            <person name="Saino N."/>
        </authorList>
    </citation>
    <scope>NUCLEOTIDE SEQUENCE [LARGE SCALE GENOMIC DNA]</scope>
    <source>
        <strain evidence="1">Chelidonia</strain>
        <tissue evidence="1">Blood</tissue>
    </source>
</reference>
<dbReference type="Proteomes" id="UP000269221">
    <property type="component" value="Unassembled WGS sequence"/>
</dbReference>
<sequence>MSRGVQDVGKETFRRLPKVYRVYYNEEWSSTAVDGPQSQLSGVKVIPLSSLCPRASSPSHCQVVWQSEDPVGIYRTCRRQYSNSKVFKEDLKEFRIPEDLIVDFSSVVFGNRTLGGSQPASYFRMHSSDTKKSATKYLGLQVESECGYIHKVPVAEFQELRYNVALILKEMNDLEKGAY</sequence>
<dbReference type="PANTHER" id="PTHR15666:SF1">
    <property type="entry name" value="COMM DOMAIN-CONTAINING PROTEIN 5"/>
    <property type="match status" value="1"/>
</dbReference>
<proteinExistence type="predicted"/>
<protein>
    <submittedName>
        <fullName evidence="1">Uncharacterized protein</fullName>
    </submittedName>
</protein>
<comment type="caution">
    <text evidence="1">The sequence shown here is derived from an EMBL/GenBank/DDBJ whole genome shotgun (WGS) entry which is preliminary data.</text>
</comment>
<dbReference type="STRING" id="333673.A0A3M0LS16"/>
<dbReference type="AlphaFoldDB" id="A0A3M0LS16"/>
<organism evidence="1 2">
    <name type="scientific">Hirundo rustica rustica</name>
    <dbReference type="NCBI Taxonomy" id="333673"/>
    <lineage>
        <taxon>Eukaryota</taxon>
        <taxon>Metazoa</taxon>
        <taxon>Chordata</taxon>
        <taxon>Craniata</taxon>
        <taxon>Vertebrata</taxon>
        <taxon>Euteleostomi</taxon>
        <taxon>Archelosauria</taxon>
        <taxon>Archosauria</taxon>
        <taxon>Dinosauria</taxon>
        <taxon>Saurischia</taxon>
        <taxon>Theropoda</taxon>
        <taxon>Coelurosauria</taxon>
        <taxon>Aves</taxon>
        <taxon>Neognathae</taxon>
        <taxon>Neoaves</taxon>
        <taxon>Telluraves</taxon>
        <taxon>Australaves</taxon>
        <taxon>Passeriformes</taxon>
        <taxon>Sylvioidea</taxon>
        <taxon>Hirundinidae</taxon>
        <taxon>Hirundo</taxon>
    </lineage>
</organism>
<evidence type="ECO:0000313" key="1">
    <source>
        <dbReference type="EMBL" id="RMC21807.1"/>
    </source>
</evidence>
<dbReference type="InterPro" id="IPR037357">
    <property type="entry name" value="COMMD5"/>
</dbReference>
<dbReference type="PANTHER" id="PTHR15666">
    <property type="entry name" value="COMM DOMAIN CONTAINING PROTEIN 5"/>
    <property type="match status" value="1"/>
</dbReference>